<evidence type="ECO:0000256" key="1">
    <source>
        <dbReference type="SAM" id="MobiDB-lite"/>
    </source>
</evidence>
<reference evidence="3" key="1">
    <citation type="journal article" date="2017" name="Nature">
        <title>The sunflower genome provides insights into oil metabolism, flowering and Asterid evolution.</title>
        <authorList>
            <person name="Badouin H."/>
            <person name="Gouzy J."/>
            <person name="Grassa C.J."/>
            <person name="Murat F."/>
            <person name="Staton S.E."/>
            <person name="Cottret L."/>
            <person name="Lelandais-Briere C."/>
            <person name="Owens G.L."/>
            <person name="Carrere S."/>
            <person name="Mayjonade B."/>
            <person name="Legrand L."/>
            <person name="Gill N."/>
            <person name="Kane N.C."/>
            <person name="Bowers J.E."/>
            <person name="Hubner S."/>
            <person name="Bellec A."/>
            <person name="Berard A."/>
            <person name="Berges H."/>
            <person name="Blanchet N."/>
            <person name="Boniface M.C."/>
            <person name="Brunel D."/>
            <person name="Catrice O."/>
            <person name="Chaidir N."/>
            <person name="Claudel C."/>
            <person name="Donnadieu C."/>
            <person name="Faraut T."/>
            <person name="Fievet G."/>
            <person name="Helmstetter N."/>
            <person name="King M."/>
            <person name="Knapp S.J."/>
            <person name="Lai Z."/>
            <person name="Le Paslier M.C."/>
            <person name="Lippi Y."/>
            <person name="Lorenzon L."/>
            <person name="Mandel J.R."/>
            <person name="Marage G."/>
            <person name="Marchand G."/>
            <person name="Marquand E."/>
            <person name="Bret-Mestries E."/>
            <person name="Morien E."/>
            <person name="Nambeesan S."/>
            <person name="Nguyen T."/>
            <person name="Pegot-Espagnet P."/>
            <person name="Pouilly N."/>
            <person name="Raftis F."/>
            <person name="Sallet E."/>
            <person name="Schiex T."/>
            <person name="Thomas J."/>
            <person name="Vandecasteele C."/>
            <person name="Vares D."/>
            <person name="Vear F."/>
            <person name="Vautrin S."/>
            <person name="Crespi M."/>
            <person name="Mangin B."/>
            <person name="Burke J.M."/>
            <person name="Salse J."/>
            <person name="Munos S."/>
            <person name="Vincourt P."/>
            <person name="Rieseberg L.H."/>
            <person name="Langlade N.B."/>
        </authorList>
    </citation>
    <scope>NUCLEOTIDE SEQUENCE [LARGE SCALE GENOMIC DNA]</scope>
    <source>
        <strain evidence="3">cv. SF193</strain>
    </source>
</reference>
<evidence type="ECO:0000313" key="3">
    <source>
        <dbReference type="Proteomes" id="UP000215914"/>
    </source>
</evidence>
<keyword evidence="3" id="KW-1185">Reference proteome</keyword>
<dbReference type="InParanoid" id="A0A251SNV1"/>
<proteinExistence type="predicted"/>
<gene>
    <name evidence="2" type="ORF">HannXRQ_Chr13g0391841</name>
</gene>
<dbReference type="EMBL" id="CM007902">
    <property type="protein sequence ID" value="OTG00510.1"/>
    <property type="molecule type" value="Genomic_DNA"/>
</dbReference>
<organism evidence="2 3">
    <name type="scientific">Helianthus annuus</name>
    <name type="common">Common sunflower</name>
    <dbReference type="NCBI Taxonomy" id="4232"/>
    <lineage>
        <taxon>Eukaryota</taxon>
        <taxon>Viridiplantae</taxon>
        <taxon>Streptophyta</taxon>
        <taxon>Embryophyta</taxon>
        <taxon>Tracheophyta</taxon>
        <taxon>Spermatophyta</taxon>
        <taxon>Magnoliopsida</taxon>
        <taxon>eudicotyledons</taxon>
        <taxon>Gunneridae</taxon>
        <taxon>Pentapetalae</taxon>
        <taxon>asterids</taxon>
        <taxon>campanulids</taxon>
        <taxon>Asterales</taxon>
        <taxon>Asteraceae</taxon>
        <taxon>Asteroideae</taxon>
        <taxon>Heliantheae alliance</taxon>
        <taxon>Heliantheae</taxon>
        <taxon>Helianthus</taxon>
    </lineage>
</organism>
<feature type="compositionally biased region" description="Acidic residues" evidence="1">
    <location>
        <begin position="26"/>
        <end position="45"/>
    </location>
</feature>
<dbReference type="Proteomes" id="UP000215914">
    <property type="component" value="Chromosome 13"/>
</dbReference>
<accession>A0A251SNV1</accession>
<evidence type="ECO:0000313" key="2">
    <source>
        <dbReference type="EMBL" id="OTG00510.1"/>
    </source>
</evidence>
<feature type="compositionally biased region" description="Basic and acidic residues" evidence="1">
    <location>
        <begin position="73"/>
        <end position="83"/>
    </location>
</feature>
<feature type="compositionally biased region" description="Low complexity" evidence="1">
    <location>
        <begin position="46"/>
        <end position="63"/>
    </location>
</feature>
<protein>
    <submittedName>
        <fullName evidence="2">Uncharacterized protein</fullName>
    </submittedName>
</protein>
<sequence length="139" mass="15713">MLIFADHCRPCIHLTKSSRRTSDTNTDNDDDSDPNYVESMDDESNDVSSLFDDSDSDVVSTDGMSDEDDEQDRDSPDYHKVDPDYHPIEFRLIVDVALASRIDMTMKMCVQNLSGAEKKVVVFVIMLQNGAKNLQNQMV</sequence>
<feature type="region of interest" description="Disordered" evidence="1">
    <location>
        <begin position="17"/>
        <end position="83"/>
    </location>
</feature>
<dbReference type="AlphaFoldDB" id="A0A251SNV1"/>
<name>A0A251SNV1_HELAN</name>